<protein>
    <submittedName>
        <fullName evidence="10">ABC-type transport system, involved in lipoprotein release, permease component</fullName>
    </submittedName>
</protein>
<dbReference type="InterPro" id="IPR025857">
    <property type="entry name" value="MacB_PCD"/>
</dbReference>
<keyword evidence="4 7" id="KW-0812">Transmembrane</keyword>
<sequence>MIVRLAFRNILRNKRRSILTLLSMSGGYFLLASMLSISEGSYNNMIDIFTQDHTGHVQIHKGNYLKRPSLYKTIDDPETILSSLQQNPNVISASPRLYGPSLAYGKNKTFPAQVVGIDPKLEANTTLLKHKVKQGKYLTYGANQDGYYPAMIGVTLAHNLGLGLGDELILISQGIDGSIANDIFIVDAIVGTSDSFERNNVYLSMEAMSQFLSTSNQVHEIAILLAHQKYARAFARDLQLPEQLTVSPWQEVEESFYKSMEADKQGNYASQAIIMLLVSIGVLNTVLMSTMERTREFGVLKSIGTRPMTLFRLILLESFLLALFSCLIGFIFSAGLIFYLQTYGITLPDPIDMGGVLFDSLLGEFSLFVIGVPTLVVLGSTCFVSLIPAIRAARTVPVEAMQAT</sequence>
<dbReference type="PANTHER" id="PTHR30489:SF0">
    <property type="entry name" value="LIPOPROTEIN-RELEASING SYSTEM TRANSMEMBRANE PROTEIN LOLE"/>
    <property type="match status" value="1"/>
</dbReference>
<keyword evidence="11" id="KW-1185">Reference proteome</keyword>
<dbReference type="GO" id="GO:0044874">
    <property type="term" value="P:lipoprotein localization to outer membrane"/>
    <property type="evidence" value="ECO:0007669"/>
    <property type="project" value="TreeGrafter"/>
</dbReference>
<evidence type="ECO:0000313" key="11">
    <source>
        <dbReference type="Proteomes" id="UP000199308"/>
    </source>
</evidence>
<comment type="similarity">
    <text evidence="2">Belongs to the ABC-4 integral membrane protein family. LolC/E subfamily.</text>
</comment>
<dbReference type="STRING" id="349064.SAMN05660429_00358"/>
<dbReference type="EMBL" id="FOHK01000002">
    <property type="protein sequence ID" value="SES77735.1"/>
    <property type="molecule type" value="Genomic_DNA"/>
</dbReference>
<organism evidence="10 11">
    <name type="scientific">Thalassotalea agarivorans</name>
    <name type="common">Thalassomonas agarivorans</name>
    <dbReference type="NCBI Taxonomy" id="349064"/>
    <lineage>
        <taxon>Bacteria</taxon>
        <taxon>Pseudomonadati</taxon>
        <taxon>Pseudomonadota</taxon>
        <taxon>Gammaproteobacteria</taxon>
        <taxon>Alteromonadales</taxon>
        <taxon>Colwelliaceae</taxon>
        <taxon>Thalassotalea</taxon>
    </lineage>
</organism>
<comment type="subcellular location">
    <subcellularLocation>
        <location evidence="1">Cell membrane</location>
        <topology evidence="1">Multi-pass membrane protein</topology>
    </subcellularLocation>
</comment>
<keyword evidence="3" id="KW-1003">Cell membrane</keyword>
<feature type="transmembrane region" description="Helical" evidence="7">
    <location>
        <begin position="310"/>
        <end position="340"/>
    </location>
</feature>
<dbReference type="Pfam" id="PF02687">
    <property type="entry name" value="FtsX"/>
    <property type="match status" value="1"/>
</dbReference>
<feature type="transmembrane region" description="Helical" evidence="7">
    <location>
        <begin position="18"/>
        <end position="37"/>
    </location>
</feature>
<evidence type="ECO:0000259" key="9">
    <source>
        <dbReference type="Pfam" id="PF12704"/>
    </source>
</evidence>
<accession>A0A1H9Z8A9</accession>
<dbReference type="Pfam" id="PF12704">
    <property type="entry name" value="MacB_PCD"/>
    <property type="match status" value="1"/>
</dbReference>
<dbReference type="OrthoDB" id="9770036at2"/>
<evidence type="ECO:0000313" key="10">
    <source>
        <dbReference type="EMBL" id="SES77735.1"/>
    </source>
</evidence>
<dbReference type="PANTHER" id="PTHR30489">
    <property type="entry name" value="LIPOPROTEIN-RELEASING SYSTEM TRANSMEMBRANE PROTEIN LOLE"/>
    <property type="match status" value="1"/>
</dbReference>
<dbReference type="Proteomes" id="UP000199308">
    <property type="component" value="Unassembled WGS sequence"/>
</dbReference>
<evidence type="ECO:0000256" key="3">
    <source>
        <dbReference type="ARBA" id="ARBA00022475"/>
    </source>
</evidence>
<dbReference type="InterPro" id="IPR051447">
    <property type="entry name" value="Lipoprotein-release_system"/>
</dbReference>
<evidence type="ECO:0000256" key="7">
    <source>
        <dbReference type="SAM" id="Phobius"/>
    </source>
</evidence>
<evidence type="ECO:0000256" key="4">
    <source>
        <dbReference type="ARBA" id="ARBA00022692"/>
    </source>
</evidence>
<evidence type="ECO:0000256" key="2">
    <source>
        <dbReference type="ARBA" id="ARBA00005236"/>
    </source>
</evidence>
<gene>
    <name evidence="10" type="ORF">SAMN05660429_00358</name>
</gene>
<dbReference type="RefSeq" id="WP_093327204.1">
    <property type="nucleotide sequence ID" value="NZ_AP027363.1"/>
</dbReference>
<evidence type="ECO:0000256" key="6">
    <source>
        <dbReference type="ARBA" id="ARBA00023136"/>
    </source>
</evidence>
<proteinExistence type="inferred from homology"/>
<keyword evidence="5 7" id="KW-1133">Transmembrane helix</keyword>
<keyword evidence="6 7" id="KW-0472">Membrane</keyword>
<feature type="domain" description="ABC3 transporter permease C-terminal" evidence="8">
    <location>
        <begin position="272"/>
        <end position="395"/>
    </location>
</feature>
<dbReference type="AlphaFoldDB" id="A0A1H9Z8A9"/>
<keyword evidence="10" id="KW-0449">Lipoprotein</keyword>
<reference evidence="10 11" key="1">
    <citation type="submission" date="2016-10" db="EMBL/GenBank/DDBJ databases">
        <authorList>
            <person name="de Groot N.N."/>
        </authorList>
    </citation>
    <scope>NUCLEOTIDE SEQUENCE [LARGE SCALE GENOMIC DNA]</scope>
    <source>
        <strain evidence="10 11">DSM 19706</strain>
    </source>
</reference>
<feature type="domain" description="MacB-like periplasmic core" evidence="9">
    <location>
        <begin position="17"/>
        <end position="237"/>
    </location>
</feature>
<name>A0A1H9Z8A9_THASX</name>
<evidence type="ECO:0000256" key="1">
    <source>
        <dbReference type="ARBA" id="ARBA00004651"/>
    </source>
</evidence>
<dbReference type="InterPro" id="IPR003838">
    <property type="entry name" value="ABC3_permease_C"/>
</dbReference>
<evidence type="ECO:0000259" key="8">
    <source>
        <dbReference type="Pfam" id="PF02687"/>
    </source>
</evidence>
<feature type="transmembrane region" description="Helical" evidence="7">
    <location>
        <begin position="365"/>
        <end position="387"/>
    </location>
</feature>
<feature type="transmembrane region" description="Helical" evidence="7">
    <location>
        <begin position="268"/>
        <end position="289"/>
    </location>
</feature>
<evidence type="ECO:0000256" key="5">
    <source>
        <dbReference type="ARBA" id="ARBA00022989"/>
    </source>
</evidence>
<dbReference type="GO" id="GO:0098797">
    <property type="term" value="C:plasma membrane protein complex"/>
    <property type="evidence" value="ECO:0007669"/>
    <property type="project" value="TreeGrafter"/>
</dbReference>